<sequence length="263" mass="30410">MRRLPMRLVDRVYKEPELSPLLATPVVLLSLLISSTLCDPGEQCYRWNCPCSGATIRRPAVTTIQKRYQLLSRKAHHTREMTQDLLARVESERFRGNQDHSSLLQYCTDLRDPSCMDAHLEEICSLDGLPVIGAIEESKTALNAKNILLASLAVFVEQARLDEEYHVPDPRHSLQDDIRQLEEEGIYNILCALQVDFSQREILWHANLSRDVMFPECRLLRNPASIDNRNYMVFYTLEKLLRNIADQFRLLAHDQKSQPSNYD</sequence>
<evidence type="ECO:0000313" key="2">
    <source>
        <dbReference type="Proteomes" id="UP001209878"/>
    </source>
</evidence>
<comment type="caution">
    <text evidence="1">The sequence shown here is derived from an EMBL/GenBank/DDBJ whole genome shotgun (WGS) entry which is preliminary data.</text>
</comment>
<dbReference type="EMBL" id="JAODUO010001514">
    <property type="protein sequence ID" value="KAK2162548.1"/>
    <property type="molecule type" value="Genomic_DNA"/>
</dbReference>
<organism evidence="1 2">
    <name type="scientific">Ridgeia piscesae</name>
    <name type="common">Tubeworm</name>
    <dbReference type="NCBI Taxonomy" id="27915"/>
    <lineage>
        <taxon>Eukaryota</taxon>
        <taxon>Metazoa</taxon>
        <taxon>Spiralia</taxon>
        <taxon>Lophotrochozoa</taxon>
        <taxon>Annelida</taxon>
        <taxon>Polychaeta</taxon>
        <taxon>Sedentaria</taxon>
        <taxon>Canalipalpata</taxon>
        <taxon>Sabellida</taxon>
        <taxon>Siboglinidae</taxon>
        <taxon>Ridgeia</taxon>
    </lineage>
</organism>
<reference evidence="1" key="1">
    <citation type="journal article" date="2023" name="Mol. Biol. Evol.">
        <title>Third-Generation Sequencing Reveals the Adaptive Role of the Epigenome in Three Deep-Sea Polychaetes.</title>
        <authorList>
            <person name="Perez M."/>
            <person name="Aroh O."/>
            <person name="Sun Y."/>
            <person name="Lan Y."/>
            <person name="Juniper S.K."/>
            <person name="Young C.R."/>
            <person name="Angers B."/>
            <person name="Qian P.Y."/>
        </authorList>
    </citation>
    <scope>NUCLEOTIDE SEQUENCE</scope>
    <source>
        <strain evidence="1">R07B-5</strain>
    </source>
</reference>
<dbReference type="AlphaFoldDB" id="A0AAD9NBJ6"/>
<gene>
    <name evidence="1" type="ORF">NP493_1510g00010</name>
</gene>
<keyword evidence="2" id="KW-1185">Reference proteome</keyword>
<protein>
    <submittedName>
        <fullName evidence="1">Uncharacterized protein</fullName>
    </submittedName>
</protein>
<evidence type="ECO:0000313" key="1">
    <source>
        <dbReference type="EMBL" id="KAK2162548.1"/>
    </source>
</evidence>
<accession>A0AAD9NBJ6</accession>
<name>A0AAD9NBJ6_RIDPI</name>
<dbReference type="Proteomes" id="UP001209878">
    <property type="component" value="Unassembled WGS sequence"/>
</dbReference>
<proteinExistence type="predicted"/>